<evidence type="ECO:0000256" key="1">
    <source>
        <dbReference type="ARBA" id="ARBA00004141"/>
    </source>
</evidence>
<evidence type="ECO:0000313" key="10">
    <source>
        <dbReference type="Proteomes" id="UP001369086"/>
    </source>
</evidence>
<dbReference type="Proteomes" id="UP001369086">
    <property type="component" value="Unassembled WGS sequence"/>
</dbReference>
<feature type="transmembrane region" description="Helical" evidence="7">
    <location>
        <begin position="170"/>
        <end position="190"/>
    </location>
</feature>
<feature type="domain" description="MARVEL" evidence="8">
    <location>
        <begin position="94"/>
        <end position="286"/>
    </location>
</feature>
<keyword evidence="10" id="KW-1185">Reference proteome</keyword>
<evidence type="ECO:0000313" key="9">
    <source>
        <dbReference type="EMBL" id="KAK6490673.1"/>
    </source>
</evidence>
<evidence type="ECO:0000256" key="4">
    <source>
        <dbReference type="ARBA" id="ARBA00023136"/>
    </source>
</evidence>
<feature type="region of interest" description="Disordered" evidence="6">
    <location>
        <begin position="299"/>
        <end position="335"/>
    </location>
</feature>
<dbReference type="EMBL" id="JAHFZB010000004">
    <property type="protein sequence ID" value="KAK6490673.1"/>
    <property type="molecule type" value="Genomic_DNA"/>
</dbReference>
<dbReference type="PANTHER" id="PTHR22776">
    <property type="entry name" value="MARVEL-CONTAINING POTENTIAL LIPID RAFT-ASSOCIATED PROTEIN"/>
    <property type="match status" value="1"/>
</dbReference>
<evidence type="ECO:0000256" key="7">
    <source>
        <dbReference type="SAM" id="Phobius"/>
    </source>
</evidence>
<organism evidence="9 10">
    <name type="scientific">Huso huso</name>
    <name type="common">Beluga</name>
    <name type="synonym">Acipenser huso</name>
    <dbReference type="NCBI Taxonomy" id="61971"/>
    <lineage>
        <taxon>Eukaryota</taxon>
        <taxon>Metazoa</taxon>
        <taxon>Chordata</taxon>
        <taxon>Craniata</taxon>
        <taxon>Vertebrata</taxon>
        <taxon>Euteleostomi</taxon>
        <taxon>Actinopterygii</taxon>
        <taxon>Chondrostei</taxon>
        <taxon>Acipenseriformes</taxon>
        <taxon>Acipenseridae</taxon>
        <taxon>Huso</taxon>
    </lineage>
</organism>
<dbReference type="InterPro" id="IPR008253">
    <property type="entry name" value="Marvel"/>
</dbReference>
<proteinExistence type="predicted"/>
<evidence type="ECO:0000256" key="3">
    <source>
        <dbReference type="ARBA" id="ARBA00022989"/>
    </source>
</evidence>
<feature type="region of interest" description="Disordered" evidence="6">
    <location>
        <begin position="1"/>
        <end position="89"/>
    </location>
</feature>
<gene>
    <name evidence="9" type="ORF">HHUSO_G5283</name>
</gene>
<feature type="transmembrane region" description="Helical" evidence="7">
    <location>
        <begin position="101"/>
        <end position="124"/>
    </location>
</feature>
<accession>A0ABR1A0S2</accession>
<keyword evidence="4 5" id="KW-0472">Membrane</keyword>
<feature type="compositionally biased region" description="Basic and acidic residues" evidence="6">
    <location>
        <begin position="22"/>
        <end position="39"/>
    </location>
</feature>
<name>A0ABR1A0S2_HUSHU</name>
<evidence type="ECO:0000259" key="8">
    <source>
        <dbReference type="PROSITE" id="PS51225"/>
    </source>
</evidence>
<dbReference type="InterPro" id="IPR050578">
    <property type="entry name" value="MARVEL-CKLF_proteins"/>
</dbReference>
<sequence>MSHVGRPSRNRDRNHQARPHRDRRDRDGPHEYRNARDPHQGGPAASSDRSQPHHYARPDASEPIYPGPPSPAPEDYFEASRERHPAKPQSKCSYVCSRRGIVHMAAIGTTLMVLICVAVAQAVMSGFSSMGGLATGSFSLNSDINPFQGTELQEVRDLDMQYSQMRAPGVYGGVPFSIVMGVITLFFLISGAKPLYSIPIKLLVFEFFFDVLACVGYIVAVGLYLHFVIQVNATDVCKKRERLYARQGYTWMNCNVQGSDAAVALFGLITSILYFVGSILCALTIRLAKAIQRDMYLEQNQPEPEGRSHNGKQRDHGHRRHQRNIDPDLPVSTLV</sequence>
<keyword evidence="2 5" id="KW-0812">Transmembrane</keyword>
<reference evidence="9 10" key="1">
    <citation type="submission" date="2021-05" db="EMBL/GenBank/DDBJ databases">
        <authorList>
            <person name="Zahm M."/>
            <person name="Klopp C."/>
            <person name="Cabau C."/>
            <person name="Kuhl H."/>
            <person name="Suciu R."/>
            <person name="Ciorpac M."/>
            <person name="Holostenco D."/>
            <person name="Gessner J."/>
            <person name="Wuertz S."/>
            <person name="Hohne C."/>
            <person name="Stock M."/>
            <person name="Gislard M."/>
            <person name="Lluch J."/>
            <person name="Milhes M."/>
            <person name="Lampietro C."/>
            <person name="Lopez Roques C."/>
            <person name="Donnadieu C."/>
            <person name="Du K."/>
            <person name="Schartl M."/>
            <person name="Guiguen Y."/>
        </authorList>
    </citation>
    <scope>NUCLEOTIDE SEQUENCE [LARGE SCALE GENOMIC DNA]</scope>
    <source>
        <strain evidence="9">Hh-F2</strain>
        <tissue evidence="9">Blood</tissue>
    </source>
</reference>
<keyword evidence="3 7" id="KW-1133">Transmembrane helix</keyword>
<evidence type="ECO:0000256" key="5">
    <source>
        <dbReference type="PROSITE-ProRule" id="PRU00581"/>
    </source>
</evidence>
<feature type="compositionally biased region" description="Basic and acidic residues" evidence="6">
    <location>
        <begin position="304"/>
        <end position="314"/>
    </location>
</feature>
<protein>
    <submittedName>
        <fullName evidence="9">MARVEL domain-containing protein 3-like</fullName>
    </submittedName>
</protein>
<feature type="transmembrane region" description="Helical" evidence="7">
    <location>
        <begin position="261"/>
        <end position="285"/>
    </location>
</feature>
<comment type="subcellular location">
    <subcellularLocation>
        <location evidence="1">Membrane</location>
        <topology evidence="1">Multi-pass membrane protein</topology>
    </subcellularLocation>
</comment>
<feature type="transmembrane region" description="Helical" evidence="7">
    <location>
        <begin position="202"/>
        <end position="225"/>
    </location>
</feature>
<dbReference type="PROSITE" id="PS51225">
    <property type="entry name" value="MARVEL"/>
    <property type="match status" value="1"/>
</dbReference>
<comment type="caution">
    <text evidence="9">The sequence shown here is derived from an EMBL/GenBank/DDBJ whole genome shotgun (WGS) entry which is preliminary data.</text>
</comment>
<evidence type="ECO:0000256" key="2">
    <source>
        <dbReference type="ARBA" id="ARBA00022692"/>
    </source>
</evidence>
<dbReference type="PANTHER" id="PTHR22776:SF98">
    <property type="entry name" value="MARVEL DOMAIN-CONTAINING PROTEIN"/>
    <property type="match status" value="1"/>
</dbReference>
<evidence type="ECO:0000256" key="6">
    <source>
        <dbReference type="SAM" id="MobiDB-lite"/>
    </source>
</evidence>